<evidence type="ECO:0000259" key="1">
    <source>
        <dbReference type="Pfam" id="PF13472"/>
    </source>
</evidence>
<protein>
    <submittedName>
        <fullName evidence="2">Hydrolase GDSL</fullName>
    </submittedName>
</protein>
<gene>
    <name evidence="2" type="ORF">HR45_10090</name>
</gene>
<reference evidence="2 3" key="1">
    <citation type="submission" date="2014-06" db="EMBL/GenBank/DDBJ databases">
        <title>Shewanella sp. YQH10.</title>
        <authorList>
            <person name="Liu Y."/>
            <person name="Zeng R."/>
        </authorList>
    </citation>
    <scope>NUCLEOTIDE SEQUENCE [LARGE SCALE GENOMIC DNA]</scope>
    <source>
        <strain evidence="2 3">YQH10</strain>
    </source>
</reference>
<feature type="domain" description="SGNH hydrolase-type esterase" evidence="1">
    <location>
        <begin position="31"/>
        <end position="181"/>
    </location>
</feature>
<dbReference type="GO" id="GO:0006629">
    <property type="term" value="P:lipid metabolic process"/>
    <property type="evidence" value="ECO:0007669"/>
    <property type="project" value="InterPro"/>
</dbReference>
<dbReference type="OrthoDB" id="9786188at2"/>
<dbReference type="InterPro" id="IPR008265">
    <property type="entry name" value="Lipase_GDSL_AS"/>
</dbReference>
<dbReference type="eggNOG" id="COG2755">
    <property type="taxonomic scope" value="Bacteria"/>
</dbReference>
<dbReference type="Proteomes" id="UP000029264">
    <property type="component" value="Unassembled WGS sequence"/>
</dbReference>
<dbReference type="SUPFAM" id="SSF52266">
    <property type="entry name" value="SGNH hydrolase"/>
    <property type="match status" value="1"/>
</dbReference>
<organism evidence="2 3">
    <name type="scientific">Shewanella mangrovi</name>
    <dbReference type="NCBI Taxonomy" id="1515746"/>
    <lineage>
        <taxon>Bacteria</taxon>
        <taxon>Pseudomonadati</taxon>
        <taxon>Pseudomonadota</taxon>
        <taxon>Gammaproteobacteria</taxon>
        <taxon>Alteromonadales</taxon>
        <taxon>Shewanellaceae</taxon>
        <taxon>Shewanella</taxon>
    </lineage>
</organism>
<dbReference type="PANTHER" id="PTHR30383">
    <property type="entry name" value="THIOESTERASE 1/PROTEASE 1/LYSOPHOSPHOLIPASE L1"/>
    <property type="match status" value="1"/>
</dbReference>
<proteinExistence type="predicted"/>
<dbReference type="EMBL" id="JPEO01000006">
    <property type="protein sequence ID" value="KFZ37365.1"/>
    <property type="molecule type" value="Genomic_DNA"/>
</dbReference>
<name>A0A094JBW8_9GAMM</name>
<keyword evidence="2" id="KW-0378">Hydrolase</keyword>
<dbReference type="Pfam" id="PF13472">
    <property type="entry name" value="Lipase_GDSL_2"/>
    <property type="match status" value="1"/>
</dbReference>
<evidence type="ECO:0000313" key="3">
    <source>
        <dbReference type="Proteomes" id="UP000029264"/>
    </source>
</evidence>
<dbReference type="AlphaFoldDB" id="A0A094JBW8"/>
<dbReference type="InterPro" id="IPR013830">
    <property type="entry name" value="SGNH_hydro"/>
</dbReference>
<dbReference type="Gene3D" id="3.40.50.1110">
    <property type="entry name" value="SGNH hydrolase"/>
    <property type="match status" value="1"/>
</dbReference>
<dbReference type="GO" id="GO:0004622">
    <property type="term" value="F:phosphatidylcholine lysophospholipase activity"/>
    <property type="evidence" value="ECO:0007669"/>
    <property type="project" value="TreeGrafter"/>
</dbReference>
<comment type="caution">
    <text evidence="2">The sequence shown here is derived from an EMBL/GenBank/DDBJ whole genome shotgun (WGS) entry which is preliminary data.</text>
</comment>
<dbReference type="InterPro" id="IPR051532">
    <property type="entry name" value="Ester_Hydrolysis_Enzymes"/>
</dbReference>
<dbReference type="PANTHER" id="PTHR30383:SF24">
    <property type="entry name" value="THIOESTERASE 1_PROTEASE 1_LYSOPHOSPHOLIPASE L1"/>
    <property type="match status" value="1"/>
</dbReference>
<keyword evidence="3" id="KW-1185">Reference proteome</keyword>
<evidence type="ECO:0000313" key="2">
    <source>
        <dbReference type="EMBL" id="KFZ37365.1"/>
    </source>
</evidence>
<sequence length="199" mass="20894">MRRIVLLLLLCVSGCSKPSLPPLDSQATVLAFGDSLTAGVGAGAGDDYPTQLAHLCGCQVINAGVSGETSSEGVLRLPDVLDETQPDLLLLLEGGNDILRNHSKQQLQQNLASMIAAAQGRGVSVVLLSVPEKSLLLSASPIYKALADEFNVPLMDDTIPDLLSNSALKSDAVHLNAAGYQQLAQQIFAKLQQEGAFSM</sequence>
<dbReference type="InterPro" id="IPR036514">
    <property type="entry name" value="SGNH_hydro_sf"/>
</dbReference>
<dbReference type="STRING" id="1515746.HR45_10090"/>
<dbReference type="PROSITE" id="PS01098">
    <property type="entry name" value="LIPASE_GDSL_SER"/>
    <property type="match status" value="1"/>
</dbReference>
<accession>A0A094JBW8</accession>
<dbReference type="RefSeq" id="WP_037442472.1">
    <property type="nucleotide sequence ID" value="NZ_JPEO01000006.1"/>
</dbReference>